<dbReference type="KEGG" id="sry:M621_06480"/>
<dbReference type="AlphaFoldDB" id="S4YRB0"/>
<dbReference type="Proteomes" id="UP000014900">
    <property type="component" value="Chromosome"/>
</dbReference>
<dbReference type="EMBL" id="CP006566">
    <property type="protein sequence ID" value="AGP46875.1"/>
    <property type="molecule type" value="Genomic_DNA"/>
</dbReference>
<gene>
    <name evidence="1" type="ORF">M621_06480</name>
</gene>
<organism evidence="1 2">
    <name type="scientific">Serratia plymuthica S13</name>
    <dbReference type="NCBI Taxonomy" id="1348660"/>
    <lineage>
        <taxon>Bacteria</taxon>
        <taxon>Pseudomonadati</taxon>
        <taxon>Pseudomonadota</taxon>
        <taxon>Gammaproteobacteria</taxon>
        <taxon>Enterobacterales</taxon>
        <taxon>Yersiniaceae</taxon>
        <taxon>Serratia</taxon>
    </lineage>
</organism>
<reference evidence="1 2" key="1">
    <citation type="journal article" date="2013" name="Genome Announc.">
        <title>Genome Sequence of Serratia plymuthica Strain S13, an Endophyte with Germination- and Plant-Growth-Promoting Activity from the Flower of Styrian Oil Pumpkin.</title>
        <authorList>
            <person name="Muller H."/>
            <person name="Furnkranz M."/>
            <person name="Grube M."/>
            <person name="Berg G."/>
        </authorList>
    </citation>
    <scope>NUCLEOTIDE SEQUENCE [LARGE SCALE GENOMIC DNA]</scope>
    <source>
        <strain evidence="1">S13</strain>
    </source>
</reference>
<name>S4YRB0_SERPL</name>
<evidence type="ECO:0000313" key="1">
    <source>
        <dbReference type="EMBL" id="AGP46875.1"/>
    </source>
</evidence>
<sequence>MRRLKSMAGRAGLIRPLASPFGPAQALSKIDWAILSNLNAGYSPTRSVRYAMPGFGESAEVSERMVGRAGLIRPLASPFGPAQALSKIDGAILSNLNAASHPHDPCVMQCQGLGKVLRYRKEWWVVRD</sequence>
<proteinExistence type="predicted"/>
<accession>S4YRB0</accession>
<protein>
    <submittedName>
        <fullName evidence="1">Uncharacterized protein</fullName>
    </submittedName>
</protein>
<dbReference type="HOGENOM" id="CLU_1958060_0_0_6"/>
<evidence type="ECO:0000313" key="2">
    <source>
        <dbReference type="Proteomes" id="UP000014900"/>
    </source>
</evidence>